<feature type="compositionally biased region" description="Acidic residues" evidence="1">
    <location>
        <begin position="115"/>
        <end position="127"/>
    </location>
</feature>
<evidence type="ECO:0000313" key="3">
    <source>
        <dbReference type="Proteomes" id="UP001355207"/>
    </source>
</evidence>
<dbReference type="GeneID" id="91095568"/>
<accession>A0AAX4JXL4</accession>
<reference evidence="2 3" key="1">
    <citation type="submission" date="2024-01" db="EMBL/GenBank/DDBJ databases">
        <title>Comparative genomics of Cryptococcus and Kwoniella reveals pathogenesis evolution and contrasting modes of karyotype evolution via chromosome fusion or intercentromeric recombination.</title>
        <authorList>
            <person name="Coelho M.A."/>
            <person name="David-Palma M."/>
            <person name="Shea T."/>
            <person name="Bowers K."/>
            <person name="McGinley-Smith S."/>
            <person name="Mohammad A.W."/>
            <person name="Gnirke A."/>
            <person name="Yurkov A.M."/>
            <person name="Nowrousian M."/>
            <person name="Sun S."/>
            <person name="Cuomo C.A."/>
            <person name="Heitman J."/>
        </authorList>
    </citation>
    <scope>NUCLEOTIDE SEQUENCE [LARGE SCALE GENOMIC DNA]</scope>
    <source>
        <strain evidence="2 3">CBS 6074</strain>
    </source>
</reference>
<name>A0AAX4JXL4_9TREE</name>
<organism evidence="2 3">
    <name type="scientific">Kwoniella dendrophila CBS 6074</name>
    <dbReference type="NCBI Taxonomy" id="1295534"/>
    <lineage>
        <taxon>Eukaryota</taxon>
        <taxon>Fungi</taxon>
        <taxon>Dikarya</taxon>
        <taxon>Basidiomycota</taxon>
        <taxon>Agaricomycotina</taxon>
        <taxon>Tremellomycetes</taxon>
        <taxon>Tremellales</taxon>
        <taxon>Cryptococcaceae</taxon>
        <taxon>Kwoniella</taxon>
    </lineage>
</organism>
<dbReference type="AlphaFoldDB" id="A0AAX4JXL4"/>
<evidence type="ECO:0008006" key="4">
    <source>
        <dbReference type="Google" id="ProtNLM"/>
    </source>
</evidence>
<feature type="region of interest" description="Disordered" evidence="1">
    <location>
        <begin position="486"/>
        <end position="506"/>
    </location>
</feature>
<evidence type="ECO:0000313" key="2">
    <source>
        <dbReference type="EMBL" id="WWC89969.1"/>
    </source>
</evidence>
<keyword evidence="3" id="KW-1185">Reference proteome</keyword>
<sequence length="741" mass="82158">MTKQSLEDPAFQASDTPSSLQIRQAYLNGSEGGCKKPPNLSQTPAGPTVAFSKKGGRYSRFPPRKRATDYYREDSQREEKKVEGKSITGPIGSEIIGHDLNENRQAANDFKALLEDDNAGEDTMEEKEEQKGEGSLLSKQPVHPCMDVLPSPEDEKNPPPSAQEVNDVLTNDKRHSNRSAERLRLDGLSDGLSEARSRNEYGRSVMGGQESGHGVIGNIQNDPNGSTTIVVTQAGCDIPMVKEPYCTQPPIHLSRVENEEDKVNIGPHTVSLDPDLPPLAIEHPARVWNSMIHSLKPELQPVVKWDYEKIPSVEEDDSTFWLAQLTIALPLTHPTITHHPLFYTLPENQYRKNYVAAVEALGGTKRWVGEPRKLKADATNTTLVKCISDNAVAWLLAPNGVHVAPHSDHRKGEAVPAQPNPPTPVNHENDVNHQPFTLSQFESLYPRHQDDSNTATDGTHHNIHMAENDNESYEIKIDEIDIDPAFSSSTQLDDSSSNPTHGEEHRETPFQKIMAAFHKTIGQKSNNMTSLISFAPNWDPFTGSESNHTSWDRPVQLTTLFHAGFGSTLTVGITPNVQLYQEACTHTYPEEAQNAVCQKALDLNVIGFMEWLKDTLAPPLSAKAVPFIPGQHVTDTKALSHKAPAASQLALIQEIDWKGKLAAFCTRTGRRPPVYREQTFVYEGIPTLVNGVTINGQTFSVPRNDRSLHDVEHNLARRVLCDYFGQKEKVSGPLMIAHNRQ</sequence>
<dbReference type="Proteomes" id="UP001355207">
    <property type="component" value="Chromosome 6"/>
</dbReference>
<feature type="compositionally biased region" description="Basic residues" evidence="1">
    <location>
        <begin position="54"/>
        <end position="65"/>
    </location>
</feature>
<evidence type="ECO:0000256" key="1">
    <source>
        <dbReference type="SAM" id="MobiDB-lite"/>
    </source>
</evidence>
<dbReference type="RefSeq" id="XP_066076732.1">
    <property type="nucleotide sequence ID" value="XM_066220635.1"/>
</dbReference>
<feature type="compositionally biased region" description="Low complexity" evidence="1">
    <location>
        <begin position="487"/>
        <end position="497"/>
    </location>
</feature>
<gene>
    <name evidence="2" type="ORF">L201_004898</name>
</gene>
<dbReference type="EMBL" id="CP144103">
    <property type="protein sequence ID" value="WWC89969.1"/>
    <property type="molecule type" value="Genomic_DNA"/>
</dbReference>
<protein>
    <recommendedName>
        <fullName evidence="4">Cryptic loci regulator 2 N-terminal domain-containing protein</fullName>
    </recommendedName>
</protein>
<feature type="compositionally biased region" description="Basic and acidic residues" evidence="1">
    <location>
        <begin position="66"/>
        <end position="84"/>
    </location>
</feature>
<feature type="compositionally biased region" description="Basic and acidic residues" evidence="1">
    <location>
        <begin position="170"/>
        <end position="182"/>
    </location>
</feature>
<feature type="region of interest" description="Disordered" evidence="1">
    <location>
        <begin position="28"/>
        <end position="182"/>
    </location>
</feature>
<proteinExistence type="predicted"/>